<dbReference type="SMART" id="SM00331">
    <property type="entry name" value="PP2C_SIG"/>
    <property type="match status" value="1"/>
</dbReference>
<feature type="domain" description="PPM-type phosphatase" evidence="3">
    <location>
        <begin position="175"/>
        <end position="386"/>
    </location>
</feature>
<dbReference type="SUPFAM" id="SSF81606">
    <property type="entry name" value="PP2C-like"/>
    <property type="match status" value="1"/>
</dbReference>
<sequence>MRSGARSTLPAPERRCAGCAESATHRHQNWHSTPHAGACAESRTSPDDQGDAVETRRKWLATAVVVEAAAASVTVLAHLPLHALLLAGPMLAAQRLSARTTAALGAAALVLTLLGPPPASVHEPASVLNIAAVSIWAVVTAHSRVRAERALDGMTRLAVTVQEALARPLPDRVGHVDLAVHARPADGHARIGGDVHDAVLTAAGPRLLLADVKGHGVQAMRVAAAVLAAFRRTAATEPDPVRLAHTLDEHLGPELGPEDFVTLLLVDFHPGEAHIVNCGHPPPLRTGRRLQLLSPPRPSPPLGLRPAPCLQRVHLTPGQRLLLYTDGLTDARDAERAPFPLDAPQCHAALTAPAPHDALASLTGLLHRHTGGTPLTDDLTLLLAQPVPVPAARVHDAPPRSADRSSTA</sequence>
<proteinExistence type="predicted"/>
<evidence type="ECO:0000256" key="2">
    <source>
        <dbReference type="SAM" id="MobiDB-lite"/>
    </source>
</evidence>
<dbReference type="InterPro" id="IPR001932">
    <property type="entry name" value="PPM-type_phosphatase-like_dom"/>
</dbReference>
<dbReference type="EMBL" id="CP040916">
    <property type="protein sequence ID" value="QDQ15632.1"/>
    <property type="molecule type" value="Genomic_DNA"/>
</dbReference>
<evidence type="ECO:0000259" key="3">
    <source>
        <dbReference type="SMART" id="SM00331"/>
    </source>
</evidence>
<dbReference type="Proteomes" id="UP000316806">
    <property type="component" value="Chromosome"/>
</dbReference>
<dbReference type="PANTHER" id="PTHR43156:SF2">
    <property type="entry name" value="STAGE II SPORULATION PROTEIN E"/>
    <property type="match status" value="1"/>
</dbReference>
<evidence type="ECO:0000256" key="1">
    <source>
        <dbReference type="ARBA" id="ARBA00022801"/>
    </source>
</evidence>
<dbReference type="GO" id="GO:0016791">
    <property type="term" value="F:phosphatase activity"/>
    <property type="evidence" value="ECO:0007669"/>
    <property type="project" value="TreeGrafter"/>
</dbReference>
<keyword evidence="1" id="KW-0378">Hydrolase</keyword>
<reference evidence="4 5" key="1">
    <citation type="journal article" date="2019" name="J. Ind. Microbiol. Biotechnol.">
        <title>The complete genomic sequence of Streptomyces spectabilis NRRL-2792 and identification of secondary metabolite biosynthetic gene clusters.</title>
        <authorList>
            <person name="Sinha A."/>
            <person name="Phillips-Salemka S."/>
            <person name="Niraula T.A."/>
            <person name="Short K.A."/>
            <person name="Niraula N.P."/>
        </authorList>
    </citation>
    <scope>NUCLEOTIDE SEQUENCE [LARGE SCALE GENOMIC DNA]</scope>
    <source>
        <strain evidence="4 5">NRRL 2792</strain>
    </source>
</reference>
<dbReference type="PANTHER" id="PTHR43156">
    <property type="entry name" value="STAGE II SPORULATION PROTEIN E-RELATED"/>
    <property type="match status" value="1"/>
</dbReference>
<evidence type="ECO:0000313" key="5">
    <source>
        <dbReference type="Proteomes" id="UP000316806"/>
    </source>
</evidence>
<dbReference type="Gene3D" id="3.60.40.10">
    <property type="entry name" value="PPM-type phosphatase domain"/>
    <property type="match status" value="1"/>
</dbReference>
<feature type="region of interest" description="Disordered" evidence="2">
    <location>
        <begin position="24"/>
        <end position="51"/>
    </location>
</feature>
<protein>
    <submittedName>
        <fullName evidence="4">Serine/threonine-protein phosphatase</fullName>
    </submittedName>
</protein>
<dbReference type="AlphaFoldDB" id="A0A516RIY9"/>
<dbReference type="InterPro" id="IPR036457">
    <property type="entry name" value="PPM-type-like_dom_sf"/>
</dbReference>
<organism evidence="4 5">
    <name type="scientific">Streptomyces spectabilis</name>
    <dbReference type="NCBI Taxonomy" id="68270"/>
    <lineage>
        <taxon>Bacteria</taxon>
        <taxon>Bacillati</taxon>
        <taxon>Actinomycetota</taxon>
        <taxon>Actinomycetes</taxon>
        <taxon>Kitasatosporales</taxon>
        <taxon>Streptomycetaceae</taxon>
        <taxon>Streptomyces</taxon>
    </lineage>
</organism>
<dbReference type="Pfam" id="PF07228">
    <property type="entry name" value="SpoIIE"/>
    <property type="match status" value="1"/>
</dbReference>
<name>A0A516RIY9_STRST</name>
<accession>A0A516RIY9</accession>
<evidence type="ECO:0000313" key="4">
    <source>
        <dbReference type="EMBL" id="QDQ15632.1"/>
    </source>
</evidence>
<dbReference type="InterPro" id="IPR052016">
    <property type="entry name" value="Bact_Sigma-Reg"/>
</dbReference>
<gene>
    <name evidence="4" type="ORF">FH965_37990</name>
</gene>